<accession>A0A0K2U9G6</accession>
<protein>
    <submittedName>
        <fullName evidence="1">Uncharacterized protein</fullName>
    </submittedName>
</protein>
<dbReference type="AlphaFoldDB" id="A0A0K2U9G6"/>
<sequence length="105" mass="12670">MIFCCCTFLLFSYLFILLTLLVRKESERYIIMYLEVTVSFSSSSNNTQIFSKLKNKYISSNFFVLQDLIFFKDIKRKKYKLLHTTLESKAFYITIIIYHYKNILK</sequence>
<evidence type="ECO:0000313" key="1">
    <source>
        <dbReference type="EMBL" id="CDW34859.1"/>
    </source>
</evidence>
<reference evidence="1" key="1">
    <citation type="submission" date="2014-05" db="EMBL/GenBank/DDBJ databases">
        <authorList>
            <person name="Chronopoulou M."/>
        </authorList>
    </citation>
    <scope>NUCLEOTIDE SEQUENCE</scope>
    <source>
        <tissue evidence="1">Whole organism</tissue>
    </source>
</reference>
<organism evidence="1">
    <name type="scientific">Lepeophtheirus salmonis</name>
    <name type="common">Salmon louse</name>
    <name type="synonym">Caligus salmonis</name>
    <dbReference type="NCBI Taxonomy" id="72036"/>
    <lineage>
        <taxon>Eukaryota</taxon>
        <taxon>Metazoa</taxon>
        <taxon>Ecdysozoa</taxon>
        <taxon>Arthropoda</taxon>
        <taxon>Crustacea</taxon>
        <taxon>Multicrustacea</taxon>
        <taxon>Hexanauplia</taxon>
        <taxon>Copepoda</taxon>
        <taxon>Siphonostomatoida</taxon>
        <taxon>Caligidae</taxon>
        <taxon>Lepeophtheirus</taxon>
    </lineage>
</organism>
<dbReference type="EMBL" id="HACA01017498">
    <property type="protein sequence ID" value="CDW34859.1"/>
    <property type="molecule type" value="Transcribed_RNA"/>
</dbReference>
<name>A0A0K2U9G6_LEPSM</name>
<proteinExistence type="predicted"/>